<keyword evidence="8" id="KW-1185">Reference proteome</keyword>
<dbReference type="OrthoDB" id="342281at2759"/>
<evidence type="ECO:0000259" key="6">
    <source>
        <dbReference type="PROSITE" id="PS51469"/>
    </source>
</evidence>
<proteinExistence type="predicted"/>
<dbReference type="InterPro" id="IPR012919">
    <property type="entry name" value="SUN_dom"/>
</dbReference>
<protein>
    <recommendedName>
        <fullName evidence="6">SUN domain-containing protein</fullName>
    </recommendedName>
</protein>
<dbReference type="EMBL" id="ML994269">
    <property type="protein sequence ID" value="KAF2197169.1"/>
    <property type="molecule type" value="Genomic_DNA"/>
</dbReference>
<feature type="domain" description="SUN" evidence="6">
    <location>
        <begin position="428"/>
        <end position="621"/>
    </location>
</feature>
<dbReference type="GO" id="GO:0034993">
    <property type="term" value="C:meiotic nuclear membrane microtubule tethering complex"/>
    <property type="evidence" value="ECO:0007669"/>
    <property type="project" value="TreeGrafter"/>
</dbReference>
<comment type="subcellular location">
    <subcellularLocation>
        <location evidence="1">Membrane</location>
    </subcellularLocation>
</comment>
<dbReference type="AlphaFoldDB" id="A0A9P4MLK1"/>
<sequence>MSETPLRRSARLTSVPRSVAPSVAMSMVTPSKASAKRKGPLPKVKVTQSHAYGSVGRLGTAAEITVPVAEFAQAFANRRDNAVTRDVALSESRSRSPSMQSQNGHRSEQSRSVSVTSSSHSERSDRAPKDLEETFDSSFNVSKSFGNDHEGGLVGELLVDEQQANQPAWKELVVNALPESWVHILKVLGGLLALFLVMLACFQATRPSLRPAQQHADASVLSSISFPPSRVWDSIKEAMPAWHSTSGGSREQAGELDSVRESLDRLSEQLPEHIVVKRDKDGELRIPDDFWGALLNKLRNEGFEHQTPNNGEDWAHFIKKNRDLVQNTLVKQSDSRMWEKFDERFIIAMQKHRILSRDEFMTLMRKDYNRLSDKIEKHMKEASEKLVKEMTTKTLMDQFRLESLAYANVVANTEIALKTVNFFSPALGARVNPFLTSPTQSQGSSTFLSRMGRFILLPASPRRPPIAALEKWDEAGECWCAASSINRGSAQIAVDMPQKIAPKRITVEHIPKEGTLNPGTAPKDMEVWAELKNPVEYQLVTQMMEHMSDSGCTSQPMGNGWVCLGKFSYNLHAPNHVQTFDLAFDLSAIDVGVTNTVVRVTENWGGVYTCLYRIRMHGEIINGAQKSTQL</sequence>
<dbReference type="Gene3D" id="2.60.120.260">
    <property type="entry name" value="Galactose-binding domain-like"/>
    <property type="match status" value="1"/>
</dbReference>
<organism evidence="7 8">
    <name type="scientific">Delitschia confertaspora ATCC 74209</name>
    <dbReference type="NCBI Taxonomy" id="1513339"/>
    <lineage>
        <taxon>Eukaryota</taxon>
        <taxon>Fungi</taxon>
        <taxon>Dikarya</taxon>
        <taxon>Ascomycota</taxon>
        <taxon>Pezizomycotina</taxon>
        <taxon>Dothideomycetes</taxon>
        <taxon>Pleosporomycetidae</taxon>
        <taxon>Pleosporales</taxon>
        <taxon>Delitschiaceae</taxon>
        <taxon>Delitschia</taxon>
    </lineage>
</organism>
<evidence type="ECO:0000256" key="4">
    <source>
        <dbReference type="ARBA" id="ARBA00023136"/>
    </source>
</evidence>
<evidence type="ECO:0000256" key="2">
    <source>
        <dbReference type="ARBA" id="ARBA00022692"/>
    </source>
</evidence>
<dbReference type="PANTHER" id="PTHR12911">
    <property type="entry name" value="SAD1/UNC-84-LIKE PROTEIN-RELATED"/>
    <property type="match status" value="1"/>
</dbReference>
<gene>
    <name evidence="7" type="ORF">GQ43DRAFT_475674</name>
</gene>
<dbReference type="InterPro" id="IPR045119">
    <property type="entry name" value="SUN1-5"/>
</dbReference>
<name>A0A9P4MLK1_9PLEO</name>
<feature type="compositionally biased region" description="Low complexity" evidence="5">
    <location>
        <begin position="110"/>
        <end position="119"/>
    </location>
</feature>
<feature type="region of interest" description="Disordered" evidence="5">
    <location>
        <begin position="85"/>
        <end position="131"/>
    </location>
</feature>
<dbReference type="PROSITE" id="PS51469">
    <property type="entry name" value="SUN"/>
    <property type="match status" value="1"/>
</dbReference>
<evidence type="ECO:0000313" key="7">
    <source>
        <dbReference type="EMBL" id="KAF2197169.1"/>
    </source>
</evidence>
<evidence type="ECO:0000256" key="5">
    <source>
        <dbReference type="SAM" id="MobiDB-lite"/>
    </source>
</evidence>
<feature type="region of interest" description="Disordered" evidence="5">
    <location>
        <begin position="26"/>
        <end position="45"/>
    </location>
</feature>
<evidence type="ECO:0000256" key="1">
    <source>
        <dbReference type="ARBA" id="ARBA00004370"/>
    </source>
</evidence>
<reference evidence="7" key="1">
    <citation type="journal article" date="2020" name="Stud. Mycol.">
        <title>101 Dothideomycetes genomes: a test case for predicting lifestyles and emergence of pathogens.</title>
        <authorList>
            <person name="Haridas S."/>
            <person name="Albert R."/>
            <person name="Binder M."/>
            <person name="Bloem J."/>
            <person name="Labutti K."/>
            <person name="Salamov A."/>
            <person name="Andreopoulos B."/>
            <person name="Baker S."/>
            <person name="Barry K."/>
            <person name="Bills G."/>
            <person name="Bluhm B."/>
            <person name="Cannon C."/>
            <person name="Castanera R."/>
            <person name="Culley D."/>
            <person name="Daum C."/>
            <person name="Ezra D."/>
            <person name="Gonzalez J."/>
            <person name="Henrissat B."/>
            <person name="Kuo A."/>
            <person name="Liang C."/>
            <person name="Lipzen A."/>
            <person name="Lutzoni F."/>
            <person name="Magnuson J."/>
            <person name="Mondo S."/>
            <person name="Nolan M."/>
            <person name="Ohm R."/>
            <person name="Pangilinan J."/>
            <person name="Park H.-J."/>
            <person name="Ramirez L."/>
            <person name="Alfaro M."/>
            <person name="Sun H."/>
            <person name="Tritt A."/>
            <person name="Yoshinaga Y."/>
            <person name="Zwiers L.-H."/>
            <person name="Turgeon B."/>
            <person name="Goodwin S."/>
            <person name="Spatafora J."/>
            <person name="Crous P."/>
            <person name="Grigoriev I."/>
        </authorList>
    </citation>
    <scope>NUCLEOTIDE SEQUENCE</scope>
    <source>
        <strain evidence="7">ATCC 74209</strain>
    </source>
</reference>
<keyword evidence="2" id="KW-0812">Transmembrane</keyword>
<keyword evidence="3" id="KW-1133">Transmembrane helix</keyword>
<dbReference type="PANTHER" id="PTHR12911:SF8">
    <property type="entry name" value="KLAROID PROTEIN-RELATED"/>
    <property type="match status" value="1"/>
</dbReference>
<feature type="compositionally biased region" description="Basic and acidic residues" evidence="5">
    <location>
        <begin position="120"/>
        <end position="131"/>
    </location>
</feature>
<comment type="caution">
    <text evidence="7">The sequence shown here is derived from an EMBL/GenBank/DDBJ whole genome shotgun (WGS) entry which is preliminary data.</text>
</comment>
<evidence type="ECO:0000256" key="3">
    <source>
        <dbReference type="ARBA" id="ARBA00022989"/>
    </source>
</evidence>
<dbReference type="Proteomes" id="UP000799536">
    <property type="component" value="Unassembled WGS sequence"/>
</dbReference>
<dbReference type="GO" id="GO:0043495">
    <property type="term" value="F:protein-membrane adaptor activity"/>
    <property type="evidence" value="ECO:0007669"/>
    <property type="project" value="TreeGrafter"/>
</dbReference>
<evidence type="ECO:0000313" key="8">
    <source>
        <dbReference type="Proteomes" id="UP000799536"/>
    </source>
</evidence>
<keyword evidence="4" id="KW-0472">Membrane</keyword>
<dbReference type="Pfam" id="PF07738">
    <property type="entry name" value="Sad1_UNC"/>
    <property type="match status" value="2"/>
</dbReference>
<accession>A0A9P4MLK1</accession>